<evidence type="ECO:0000256" key="1">
    <source>
        <dbReference type="SAM" id="MobiDB-lite"/>
    </source>
</evidence>
<feature type="compositionally biased region" description="Polar residues" evidence="1">
    <location>
        <begin position="42"/>
        <end position="61"/>
    </location>
</feature>
<evidence type="ECO:0000313" key="2">
    <source>
        <dbReference type="EMBL" id="BDT62138.1"/>
    </source>
</evidence>
<organism evidence="2">
    <name type="scientific">Litopenaeus vannamei majanivirus Nimav-1_LVa</name>
    <dbReference type="NCBI Taxonomy" id="2984273"/>
    <lineage>
        <taxon>Viruses</taxon>
        <taxon>Viruses incertae sedis</taxon>
        <taxon>Naldaviricetes</taxon>
        <taxon>Nimaviridae</taxon>
    </lineage>
</organism>
<sequence>MAVPQIPLDLNREFEKLAPYISSYKKKKTSTFDNANDVEPPTSRSTIAASIPDNGSTTSRVQQKHNPENCVFDISIKFPNIPVEQRNDKTWAITTLLYDLLESGDVSVSINKRKE</sequence>
<name>A0A9C7BH75_9VIRU</name>
<feature type="region of interest" description="Disordered" evidence="1">
    <location>
        <begin position="29"/>
        <end position="63"/>
    </location>
</feature>
<protein>
    <submittedName>
        <fullName evidence="2">Uncharacterized protein</fullName>
    </submittedName>
</protein>
<proteinExistence type="predicted"/>
<reference evidence="2" key="1">
    <citation type="submission" date="2022-10" db="EMBL/GenBank/DDBJ databases">
        <title>Genome sequences of endogenous nimaviruses in decapod crustaceans.</title>
        <authorList>
            <person name="Kawato S."/>
            <person name="Nozaki R."/>
            <person name="Kondo H."/>
            <person name="Hirono I."/>
        </authorList>
    </citation>
    <scope>NUCLEOTIDE SEQUENCE</scope>
    <source>
        <strain evidence="2">Lva-Nima_1</strain>
    </source>
</reference>
<dbReference type="EMBL" id="LC738872">
    <property type="protein sequence ID" value="BDT62138.1"/>
    <property type="molecule type" value="Genomic_DNA"/>
</dbReference>
<accession>A0A9C7BH75</accession>